<dbReference type="EMBL" id="CAFBOL010000128">
    <property type="protein sequence ID" value="CAB5014926.1"/>
    <property type="molecule type" value="Genomic_DNA"/>
</dbReference>
<accession>A0A6J7QCT1</accession>
<name>A0A6J7QCT1_9ZZZZ</name>
<proteinExistence type="predicted"/>
<organism evidence="1">
    <name type="scientific">freshwater metagenome</name>
    <dbReference type="NCBI Taxonomy" id="449393"/>
    <lineage>
        <taxon>unclassified sequences</taxon>
        <taxon>metagenomes</taxon>
        <taxon>ecological metagenomes</taxon>
    </lineage>
</organism>
<reference evidence="1" key="1">
    <citation type="submission" date="2020-05" db="EMBL/GenBank/DDBJ databases">
        <authorList>
            <person name="Chiriac C."/>
            <person name="Salcher M."/>
            <person name="Ghai R."/>
            <person name="Kavagutti S V."/>
        </authorList>
    </citation>
    <scope>NUCLEOTIDE SEQUENCE</scope>
</reference>
<sequence length="76" mass="8260">MLGEEIAVEERQLDGVGNLLDLQIETTDVRVGDVGNLFEQQILHLGPLQLLEQQIAPGVETHRVAASQMRAAQTVG</sequence>
<evidence type="ECO:0000313" key="1">
    <source>
        <dbReference type="EMBL" id="CAB5014926.1"/>
    </source>
</evidence>
<dbReference type="AlphaFoldDB" id="A0A6J7QCT1"/>
<protein>
    <submittedName>
        <fullName evidence="1">Unannotated protein</fullName>
    </submittedName>
</protein>
<gene>
    <name evidence="1" type="ORF">UFOPK3931_03014</name>
</gene>